<dbReference type="Proteomes" id="UP001321421">
    <property type="component" value="Chromosome"/>
</dbReference>
<evidence type="ECO:0000256" key="1">
    <source>
        <dbReference type="ARBA" id="ARBA00006226"/>
    </source>
</evidence>
<dbReference type="InterPro" id="IPR035093">
    <property type="entry name" value="RelE/ParE_toxin_dom_sf"/>
</dbReference>
<proteinExistence type="inferred from homology"/>
<dbReference type="SUPFAM" id="SSF143011">
    <property type="entry name" value="RelE-like"/>
    <property type="match status" value="1"/>
</dbReference>
<evidence type="ECO:0000256" key="2">
    <source>
        <dbReference type="ARBA" id="ARBA00022649"/>
    </source>
</evidence>
<evidence type="ECO:0000313" key="4">
    <source>
        <dbReference type="Proteomes" id="UP001321421"/>
    </source>
</evidence>
<dbReference type="Gene3D" id="3.30.2310.20">
    <property type="entry name" value="RelE-like"/>
    <property type="match status" value="1"/>
</dbReference>
<name>A0ABN6YKF4_9MICO</name>
<protein>
    <submittedName>
        <fullName evidence="3">Toxin RelE</fullName>
    </submittedName>
</protein>
<comment type="similarity">
    <text evidence="1">Belongs to the RelE toxin family.</text>
</comment>
<dbReference type="InterPro" id="IPR007712">
    <property type="entry name" value="RelE/ParE_toxin"/>
</dbReference>
<dbReference type="Pfam" id="PF05016">
    <property type="entry name" value="ParE_toxin"/>
    <property type="match status" value="1"/>
</dbReference>
<dbReference type="PANTHER" id="PTHR35601:SF1">
    <property type="entry name" value="TOXIN RELE"/>
    <property type="match status" value="1"/>
</dbReference>
<dbReference type="PANTHER" id="PTHR35601">
    <property type="entry name" value="TOXIN RELE"/>
    <property type="match status" value="1"/>
</dbReference>
<accession>A0ABN6YKF4</accession>
<keyword evidence="4" id="KW-1185">Reference proteome</keyword>
<dbReference type="EMBL" id="AP027735">
    <property type="protein sequence ID" value="BDZ57979.1"/>
    <property type="molecule type" value="Genomic_DNA"/>
</dbReference>
<reference evidence="4" key="1">
    <citation type="journal article" date="2019" name="Int. J. Syst. Evol. Microbiol.">
        <title>The Global Catalogue of Microorganisms (GCM) 10K type strain sequencing project: providing services to taxonomists for standard genome sequencing and annotation.</title>
        <authorList>
            <consortium name="The Broad Institute Genomics Platform"/>
            <consortium name="The Broad Institute Genome Sequencing Center for Infectious Disease"/>
            <person name="Wu L."/>
            <person name="Ma J."/>
        </authorList>
    </citation>
    <scope>NUCLEOTIDE SEQUENCE [LARGE SCALE GENOMIC DNA]</scope>
    <source>
        <strain evidence="4">NBRC 110608</strain>
    </source>
</reference>
<keyword evidence="2" id="KW-1277">Toxin-antitoxin system</keyword>
<organism evidence="3 4">
    <name type="scientific">Barrientosiimonas endolithica</name>
    <dbReference type="NCBI Taxonomy" id="1535208"/>
    <lineage>
        <taxon>Bacteria</taxon>
        <taxon>Bacillati</taxon>
        <taxon>Actinomycetota</taxon>
        <taxon>Actinomycetes</taxon>
        <taxon>Micrococcales</taxon>
        <taxon>Dermacoccaceae</taxon>
        <taxon>Barrientosiimonas</taxon>
    </lineage>
</organism>
<evidence type="ECO:0000313" key="3">
    <source>
        <dbReference type="EMBL" id="BDZ57979.1"/>
    </source>
</evidence>
<sequence>MSFTALLSVAAIRDLDQVPPRVTPAIIEFIYGPLVGNPHRVGKPLRDDSEGQWSARRGDYRILYVIDDQAQEVVVSRIGHRARVYKSR</sequence>
<gene>
    <name evidence="3" type="ORF">GCM10025872_16360</name>
</gene>